<dbReference type="CDD" id="cd00817">
    <property type="entry name" value="ValRS_core"/>
    <property type="match status" value="1"/>
</dbReference>
<comment type="similarity">
    <text evidence="9">Belongs to the class-I aminoacyl-tRNA synthetase family. ValS type 1 subfamily.</text>
</comment>
<dbReference type="InterPro" id="IPR009008">
    <property type="entry name" value="Val/Leu/Ile-tRNA-synth_edit"/>
</dbReference>
<feature type="short sequence motif" description="'HIGH' region" evidence="9">
    <location>
        <begin position="179"/>
        <end position="189"/>
    </location>
</feature>
<keyword evidence="5 9" id="KW-0648">Protein biosynthesis</keyword>
<dbReference type="GO" id="GO:0004832">
    <property type="term" value="F:valine-tRNA ligase activity"/>
    <property type="evidence" value="ECO:0007669"/>
    <property type="project" value="UniProtKB-EC"/>
</dbReference>
<dbReference type="InterPro" id="IPR014729">
    <property type="entry name" value="Rossmann-like_a/b/a_fold"/>
</dbReference>
<keyword evidence="2 9" id="KW-0436">Ligase</keyword>
<feature type="binding site" evidence="9">
    <location>
        <position position="661"/>
    </location>
    <ligand>
        <name>ATP</name>
        <dbReference type="ChEBI" id="CHEBI:30616"/>
    </ligand>
</feature>
<dbReference type="InterPro" id="IPR019499">
    <property type="entry name" value="Val-tRNA_synth_tRNA-bd"/>
</dbReference>
<name>A0ABN8AM20_9PROT</name>
<dbReference type="InterPro" id="IPR001412">
    <property type="entry name" value="aa-tRNA-synth_I_CS"/>
</dbReference>
<dbReference type="EMBL" id="OU912926">
    <property type="protein sequence ID" value="CAG9932231.1"/>
    <property type="molecule type" value="Genomic_DNA"/>
</dbReference>
<proteinExistence type="inferred from homology"/>
<evidence type="ECO:0000259" key="11">
    <source>
        <dbReference type="Pfam" id="PF08264"/>
    </source>
</evidence>
<keyword evidence="6 9" id="KW-0175">Coiled coil</keyword>
<comment type="catalytic activity">
    <reaction evidence="8 9">
        <text>tRNA(Val) + L-valine + ATP = L-valyl-tRNA(Val) + AMP + diphosphate</text>
        <dbReference type="Rhea" id="RHEA:10704"/>
        <dbReference type="Rhea" id="RHEA-COMP:9672"/>
        <dbReference type="Rhea" id="RHEA-COMP:9708"/>
        <dbReference type="ChEBI" id="CHEBI:30616"/>
        <dbReference type="ChEBI" id="CHEBI:33019"/>
        <dbReference type="ChEBI" id="CHEBI:57762"/>
        <dbReference type="ChEBI" id="CHEBI:78442"/>
        <dbReference type="ChEBI" id="CHEBI:78537"/>
        <dbReference type="ChEBI" id="CHEBI:456215"/>
        <dbReference type="EC" id="6.1.1.9"/>
    </reaction>
</comment>
<dbReference type="NCBIfam" id="NF004349">
    <property type="entry name" value="PRK05729.1"/>
    <property type="match status" value="1"/>
</dbReference>
<dbReference type="InterPro" id="IPR002303">
    <property type="entry name" value="Valyl-tRNA_ligase"/>
</dbReference>
<feature type="coiled-coil region" evidence="9">
    <location>
        <begin position="992"/>
        <end position="1054"/>
    </location>
</feature>
<dbReference type="Gene3D" id="3.40.50.620">
    <property type="entry name" value="HUPs"/>
    <property type="match status" value="2"/>
</dbReference>
<dbReference type="Gene3D" id="1.10.287.380">
    <property type="entry name" value="Valyl-tRNA synthetase, C-terminal domain"/>
    <property type="match status" value="1"/>
</dbReference>
<evidence type="ECO:0000256" key="6">
    <source>
        <dbReference type="ARBA" id="ARBA00023054"/>
    </source>
</evidence>
<dbReference type="PROSITE" id="PS00178">
    <property type="entry name" value="AA_TRNA_LIGASE_I"/>
    <property type="match status" value="1"/>
</dbReference>
<keyword evidence="7 9" id="KW-0030">Aminoacyl-tRNA synthetase</keyword>
<evidence type="ECO:0000313" key="14">
    <source>
        <dbReference type="Proteomes" id="UP000839052"/>
    </source>
</evidence>
<dbReference type="SUPFAM" id="SSF47323">
    <property type="entry name" value="Anticodon-binding domain of a subclass of class I aminoacyl-tRNA synthetases"/>
    <property type="match status" value="1"/>
</dbReference>
<sequence>MSYPPEQLNELSNFPVLTDVVDADSLEIPTLTEVVAEEPSAVIAENKEENKEFATLSDAEYQHLATQIAPQLETLLRAKLAPQFDALWQDAWRQAKSNLPELIQAHISIPPAPSPSAIITPFLTAPDRVKSNTINMELTKSFEPQAIEARWYPIWESAGYFQAKLESDKPAYAIMLPPPNVTGTLHMGHAFQDTLMDALTRYHRMRGDNTLWQPGTDHAGIATQIVVERQLDAQKIKRHDLGREKFIERVWEWKEESGSTITHQMRRLGASCDWSRERFTMDEGLSEAVTEVFVKLYEQGLIYRGKRLVNWDPILGTAVSDLEVIAQEEDGFMWHIAYPLEASVGALIVATTRPETLLGDVAVAVHPEDTRYQHLIGKRLQLPLCNRTIPIIADEYVDPAFGTGCVKITPAHDFNDYIVGQRHSLTPINIFTLDAKINEHAPDVYQGLDRFDARKKVLSDLSAQNLLIDTKPHKLMVPRGDRSHAVIEPMLTDQWFVKMEGLAQRGLQAVADGEIKFVPENWTNTYNQWLTNIQDWCISRQLWWGHRIPAWHDEQGNIFVARNEEDARKQAGDSKLRQDEDVLDTWFSSALWPFSTLGWPHDTKELKTFLPTSVLVTGFDIIFFWVARMVMMTLHFTDKVPFREVYVHGLIRDAEGQKMSKSKGNVLDPLDLIDGISLEDLVAKRTQNLMNPRQAESIEKQTRKHFPDGIPAFGTDAMRFTFASLASHGRDIKFDLQRCEGYRNFCNKLWNATRFVLMNCEGQDIGLDESLPVKFSAADKWLIGRLQQAETEMADHFDHYRFDMAARTLYELVWDTYCDWYLELAKVQLNPHSGSLLSAEEEASNTAGRRATRRTLVRVLETILRLAHPIIPFITEELWQKVAPLAGKQGDSIMLQPYPQANAKLIDPIALQQINLLQEMVTSCRKLRSEMNLSPAQRVPLIMSGDATNLHGFAPYLQALGKLSGVSLVDDLPNTDAPVAIVGNFKLMLEIEIDVEAECERLDKEIARLAGEITKAQSKLGNASFVLRAPPQIVDQERRRMDDFNITLIQLQAQLDKLG</sequence>
<dbReference type="NCBIfam" id="TIGR00422">
    <property type="entry name" value="valS"/>
    <property type="match status" value="1"/>
</dbReference>
<comment type="subcellular location">
    <subcellularLocation>
        <location evidence="9">Cytoplasm</location>
    </subcellularLocation>
</comment>
<dbReference type="SUPFAM" id="SSF52374">
    <property type="entry name" value="Nucleotidylyl transferase"/>
    <property type="match status" value="1"/>
</dbReference>
<evidence type="ECO:0000256" key="9">
    <source>
        <dbReference type="HAMAP-Rule" id="MF_02004"/>
    </source>
</evidence>
<dbReference type="InterPro" id="IPR033705">
    <property type="entry name" value="Anticodon_Ia_Val"/>
</dbReference>
<dbReference type="SUPFAM" id="SSF46589">
    <property type="entry name" value="tRNA-binding arm"/>
    <property type="match status" value="1"/>
</dbReference>
<evidence type="ECO:0000313" key="13">
    <source>
        <dbReference type="EMBL" id="CAG9932231.1"/>
    </source>
</evidence>
<evidence type="ECO:0000256" key="7">
    <source>
        <dbReference type="ARBA" id="ARBA00023146"/>
    </source>
</evidence>
<evidence type="ECO:0000259" key="10">
    <source>
        <dbReference type="Pfam" id="PF00133"/>
    </source>
</evidence>
<dbReference type="CDD" id="cd07962">
    <property type="entry name" value="Anticodon_Ia_Val"/>
    <property type="match status" value="1"/>
</dbReference>
<dbReference type="Pfam" id="PF08264">
    <property type="entry name" value="Anticodon_1"/>
    <property type="match status" value="1"/>
</dbReference>
<comment type="domain">
    <text evidence="9">ValRS has two distinct active sites: one for aminoacylation and one for editing. The misactivated threonine is translocated from the active site to the editing site.</text>
</comment>
<accession>A0ABN8AM20</accession>
<dbReference type="Gene3D" id="1.10.730.10">
    <property type="entry name" value="Isoleucyl-tRNA Synthetase, Domain 1"/>
    <property type="match status" value="1"/>
</dbReference>
<dbReference type="PANTHER" id="PTHR11946:SF93">
    <property type="entry name" value="VALINE--TRNA LIGASE, CHLOROPLASTIC_MITOCHONDRIAL 2"/>
    <property type="match status" value="1"/>
</dbReference>
<keyword evidence="14" id="KW-1185">Reference proteome</keyword>
<dbReference type="PANTHER" id="PTHR11946">
    <property type="entry name" value="VALYL-TRNA SYNTHETASES"/>
    <property type="match status" value="1"/>
</dbReference>
<evidence type="ECO:0000256" key="3">
    <source>
        <dbReference type="ARBA" id="ARBA00022741"/>
    </source>
</evidence>
<evidence type="ECO:0000256" key="8">
    <source>
        <dbReference type="ARBA" id="ARBA00047552"/>
    </source>
</evidence>
<evidence type="ECO:0000256" key="4">
    <source>
        <dbReference type="ARBA" id="ARBA00022840"/>
    </source>
</evidence>
<dbReference type="Pfam" id="PF10458">
    <property type="entry name" value="Val_tRNA-synt_C"/>
    <property type="match status" value="1"/>
</dbReference>
<dbReference type="SUPFAM" id="SSF50677">
    <property type="entry name" value="ValRS/IleRS/LeuRS editing domain"/>
    <property type="match status" value="1"/>
</dbReference>
<keyword evidence="1 9" id="KW-0963">Cytoplasm</keyword>
<dbReference type="PRINTS" id="PR00986">
    <property type="entry name" value="TRNASYNTHVAL"/>
</dbReference>
<organism evidence="13 14">
    <name type="scientific">Candidatus Nitrotoga arctica</name>
    <dbReference type="NCBI Taxonomy" id="453162"/>
    <lineage>
        <taxon>Bacteria</taxon>
        <taxon>Pseudomonadati</taxon>
        <taxon>Pseudomonadota</taxon>
        <taxon>Betaproteobacteria</taxon>
        <taxon>Nitrosomonadales</taxon>
        <taxon>Gallionellaceae</taxon>
        <taxon>Candidatus Nitrotoga</taxon>
    </lineage>
</organism>
<dbReference type="EC" id="6.1.1.9" evidence="9"/>
<gene>
    <name evidence="9 13" type="primary">valS</name>
    <name evidence="13" type="ORF">NTG6680_0978</name>
</gene>
<dbReference type="InterPro" id="IPR010978">
    <property type="entry name" value="tRNA-bd_arm"/>
</dbReference>
<dbReference type="InterPro" id="IPR037118">
    <property type="entry name" value="Val-tRNA_synth_C_sf"/>
</dbReference>
<feature type="short sequence motif" description="'KMSKS' region" evidence="9">
    <location>
        <begin position="658"/>
        <end position="662"/>
    </location>
</feature>
<evidence type="ECO:0000256" key="1">
    <source>
        <dbReference type="ARBA" id="ARBA00022490"/>
    </source>
</evidence>
<dbReference type="InterPro" id="IPR009080">
    <property type="entry name" value="tRNAsynth_Ia_anticodon-bd"/>
</dbReference>
<feature type="domain" description="Methionyl/Valyl/Leucyl/Isoleucyl-tRNA synthetase anticodon-binding" evidence="11">
    <location>
        <begin position="779"/>
        <end position="940"/>
    </location>
</feature>
<dbReference type="InterPro" id="IPR002300">
    <property type="entry name" value="aa-tRNA-synth_Ia"/>
</dbReference>
<feature type="domain" description="Valyl-tRNA synthetase tRNA-binding arm" evidence="12">
    <location>
        <begin position="994"/>
        <end position="1059"/>
    </location>
</feature>
<protein>
    <recommendedName>
        <fullName evidence="9">Valine--tRNA ligase</fullName>
        <ecNumber evidence="9">6.1.1.9</ecNumber>
    </recommendedName>
    <alternativeName>
        <fullName evidence="9">Valyl-tRNA synthetase</fullName>
        <shortName evidence="9">ValRS</shortName>
    </alternativeName>
</protein>
<evidence type="ECO:0000259" key="12">
    <source>
        <dbReference type="Pfam" id="PF10458"/>
    </source>
</evidence>
<dbReference type="Pfam" id="PF00133">
    <property type="entry name" value="tRNA-synt_1"/>
    <property type="match status" value="1"/>
</dbReference>
<dbReference type="InterPro" id="IPR013155">
    <property type="entry name" value="M/V/L/I-tRNA-synth_anticd-bd"/>
</dbReference>
<dbReference type="HAMAP" id="MF_02004">
    <property type="entry name" value="Val_tRNA_synth_type1"/>
    <property type="match status" value="1"/>
</dbReference>
<keyword evidence="4 9" id="KW-0067">ATP-binding</keyword>
<feature type="domain" description="Aminoacyl-tRNA synthetase class Ia" evidence="10">
    <location>
        <begin position="151"/>
        <end position="735"/>
    </location>
</feature>
<comment type="function">
    <text evidence="9">Catalyzes the attachment of valine to tRNA(Val). As ValRS can inadvertently accommodate and process structurally similar amino acids such as threonine, to avoid such errors, it has a 'posttransfer' editing activity that hydrolyzes mischarged Thr-tRNA(Val) in a tRNA-dependent manner.</text>
</comment>
<reference evidence="13 14" key="1">
    <citation type="submission" date="2021-10" db="EMBL/GenBank/DDBJ databases">
        <authorList>
            <person name="Koch H."/>
        </authorList>
    </citation>
    <scope>NUCLEOTIDE SEQUENCE [LARGE SCALE GENOMIC DNA]</scope>
    <source>
        <strain evidence="13">6680</strain>
    </source>
</reference>
<evidence type="ECO:0000256" key="5">
    <source>
        <dbReference type="ARBA" id="ARBA00022917"/>
    </source>
</evidence>
<evidence type="ECO:0000256" key="2">
    <source>
        <dbReference type="ARBA" id="ARBA00022598"/>
    </source>
</evidence>
<comment type="domain">
    <text evidence="9">The C-terminal coiled-coil domain is crucial for aminoacylation activity.</text>
</comment>
<keyword evidence="3 9" id="KW-0547">Nucleotide-binding</keyword>
<dbReference type="Proteomes" id="UP000839052">
    <property type="component" value="Chromosome"/>
</dbReference>
<comment type="subunit">
    <text evidence="9">Monomer.</text>
</comment>